<feature type="domain" description="Multi-ubiquitin" evidence="1">
    <location>
        <begin position="146"/>
        <end position="218"/>
    </location>
</feature>
<dbReference type="EMBL" id="JAASQP010000001">
    <property type="protein sequence ID" value="NIJ24220.1"/>
    <property type="molecule type" value="Genomic_DNA"/>
</dbReference>
<dbReference type="InterPro" id="IPR027802">
    <property type="entry name" value="Multi-ubiquitin_dom"/>
</dbReference>
<organism evidence="2 3">
    <name type="scientific">Sphingomonas japonica</name>
    <dbReference type="NCBI Taxonomy" id="511662"/>
    <lineage>
        <taxon>Bacteria</taxon>
        <taxon>Pseudomonadati</taxon>
        <taxon>Pseudomonadota</taxon>
        <taxon>Alphaproteobacteria</taxon>
        <taxon>Sphingomonadales</taxon>
        <taxon>Sphingomonadaceae</taxon>
        <taxon>Sphingomonas</taxon>
    </lineage>
</organism>
<proteinExistence type="predicted"/>
<dbReference type="RefSeq" id="WP_140046613.1">
    <property type="nucleotide sequence ID" value="NZ_BAAAEV010000001.1"/>
</dbReference>
<protein>
    <recommendedName>
        <fullName evidence="1">Multi-ubiquitin domain-containing protein</fullName>
    </recommendedName>
</protein>
<comment type="caution">
    <text evidence="2">The sequence shown here is derived from an EMBL/GenBank/DDBJ whole genome shotgun (WGS) entry which is preliminary data.</text>
</comment>
<dbReference type="Proteomes" id="UP000788153">
    <property type="component" value="Unassembled WGS sequence"/>
</dbReference>
<reference evidence="2 3" key="1">
    <citation type="submission" date="2020-03" db="EMBL/GenBank/DDBJ databases">
        <title>Genomic Encyclopedia of Type Strains, Phase IV (KMG-IV): sequencing the most valuable type-strain genomes for metagenomic binning, comparative biology and taxonomic classification.</title>
        <authorList>
            <person name="Goeker M."/>
        </authorList>
    </citation>
    <scope>NUCLEOTIDE SEQUENCE [LARGE SCALE GENOMIC DNA]</scope>
    <source>
        <strain evidence="2 3">DSM 22753</strain>
    </source>
</reference>
<evidence type="ECO:0000313" key="2">
    <source>
        <dbReference type="EMBL" id="NIJ24220.1"/>
    </source>
</evidence>
<name>A0ABX0U2B8_9SPHN</name>
<evidence type="ECO:0000259" key="1">
    <source>
        <dbReference type="Pfam" id="PF14452"/>
    </source>
</evidence>
<gene>
    <name evidence="2" type="ORF">FHT01_001762</name>
</gene>
<dbReference type="Pfam" id="PF14452">
    <property type="entry name" value="Multi_ubiq"/>
    <property type="match status" value="1"/>
</dbReference>
<sequence>MSKLIEYEVDGSALVTDDERVDGRAVRVAAGLVPASAFVLIRTDGGLAQSVGLEEPVTLSGGLRPVFRSFDSDHVNTLEVDERGWEWGADAISETDIRSIARIADDHELILDSDGDRPIARGAMVRLSGGGVERVRSRKAAPATISILVNARRREVKPGTISFEQLVALAFPAPPTGAQVAFTVSYRKGPPPRPEGSLVPGQSVHVIEGMTFHVTATDKS</sequence>
<keyword evidence="3" id="KW-1185">Reference proteome</keyword>
<accession>A0ABX0U2B8</accession>
<evidence type="ECO:0000313" key="3">
    <source>
        <dbReference type="Proteomes" id="UP000788153"/>
    </source>
</evidence>